<evidence type="ECO:0000313" key="4">
    <source>
        <dbReference type="Proteomes" id="UP000005666"/>
    </source>
</evidence>
<feature type="region of interest" description="Disordered" evidence="1">
    <location>
        <begin position="31"/>
        <end position="63"/>
    </location>
</feature>
<dbReference type="InterPro" id="IPR006034">
    <property type="entry name" value="Asparaginase/glutaminase-like"/>
</dbReference>
<evidence type="ECO:0000313" key="3">
    <source>
        <dbReference type="EMBL" id="CCE63695.1"/>
    </source>
</evidence>
<dbReference type="eggNOG" id="KOG0503">
    <property type="taxonomic scope" value="Eukaryota"/>
</dbReference>
<dbReference type="GO" id="GO:0004067">
    <property type="term" value="F:asparaginase activity"/>
    <property type="evidence" value="ECO:0007669"/>
    <property type="project" value="UniProtKB-UniRule"/>
</dbReference>
<evidence type="ECO:0000256" key="2">
    <source>
        <dbReference type="SAM" id="SignalP"/>
    </source>
</evidence>
<dbReference type="OMA" id="KWFFDAS"/>
<dbReference type="KEGG" id="tpf:TPHA_0F02130"/>
<gene>
    <name evidence="3" type="primary">TPHA0F02130</name>
    <name evidence="3" type="ordered locus">TPHA_0F02130</name>
</gene>
<dbReference type="STRING" id="1071381.G8BVB3"/>
<dbReference type="InterPro" id="IPR036152">
    <property type="entry name" value="Asp/glu_Ase-like_sf"/>
</dbReference>
<evidence type="ECO:0000256" key="1">
    <source>
        <dbReference type="SAM" id="MobiDB-lite"/>
    </source>
</evidence>
<accession>G8BVB3</accession>
<dbReference type="RefSeq" id="XP_003686129.1">
    <property type="nucleotide sequence ID" value="XM_003686081.1"/>
</dbReference>
<dbReference type="EMBL" id="HE612861">
    <property type="protein sequence ID" value="CCE63695.1"/>
    <property type="molecule type" value="Genomic_DNA"/>
</dbReference>
<reference evidence="3 4" key="1">
    <citation type="journal article" date="2011" name="Proc. Natl. Acad. Sci. U.S.A.">
        <title>Evolutionary erosion of yeast sex chromosomes by mating-type switching accidents.</title>
        <authorList>
            <person name="Gordon J.L."/>
            <person name="Armisen D."/>
            <person name="Proux-Wera E."/>
            <person name="Oheigeartaigh S.S."/>
            <person name="Byrne K.P."/>
            <person name="Wolfe K.H."/>
        </authorList>
    </citation>
    <scope>NUCLEOTIDE SEQUENCE [LARGE SCALE GENOMIC DNA]</scope>
    <source>
        <strain evidence="4">ATCC 24235 / CBS 4417 / NBRC 1672 / NRRL Y-8282 / UCD 70-5</strain>
    </source>
</reference>
<name>G8BVB3_TETPH</name>
<dbReference type="Proteomes" id="UP000005666">
    <property type="component" value="Chromosome 6"/>
</dbReference>
<sequence length="399" mass="41156">MRQQILFGLFVLIVSVFANPLFFQKRQNETGGVLPPTASGNGINGTSGNGTAGNGTAGNGTAGNGTAGNGTGAGGSGQGSMKLKVIVTGGEVPIESLSQYPDVEVTTLYNVTNTLNLTQLYNVAKETNSSISGGNYKGVVIIGNSYSIESLGFLNSVVINSMKPVVVTENVWDGLLVANNTDSIPGGTVVIDDLKLIYPGFFSPYIKDHDTIAGTGAPIGVCYNKTGQVSWFFNDGTPEVLASNGTIRTMFTNFTNTEPSSIPVVPILYGAGDLSSNWIQGISSNIQGLVIVDAGGDLLTNPSGYSNSTNSAGGSGSSSNSTSGSGSSSSSSSNTTSINIPIVYSNDEFLGYWDASYLSSSSNVIFGNYLSPIKSKLLLSIAIANGVTSTDSLNQVFPR</sequence>
<feature type="compositionally biased region" description="Gly residues" evidence="1">
    <location>
        <begin position="42"/>
        <end position="63"/>
    </location>
</feature>
<feature type="chain" id="PRO_5003508560" description="Asparaginase" evidence="2">
    <location>
        <begin position="19"/>
        <end position="399"/>
    </location>
</feature>
<dbReference type="GO" id="GO:0030476">
    <property type="term" value="P:ascospore wall assembly"/>
    <property type="evidence" value="ECO:0007669"/>
    <property type="project" value="EnsemblFungi"/>
</dbReference>
<feature type="region of interest" description="Disordered" evidence="1">
    <location>
        <begin position="305"/>
        <end position="335"/>
    </location>
</feature>
<organism evidence="3 4">
    <name type="scientific">Tetrapisispora phaffii (strain ATCC 24235 / CBS 4417 / NBRC 1672 / NRRL Y-8282 / UCD 70-5)</name>
    <name type="common">Yeast</name>
    <name type="synonym">Fabospora phaffii</name>
    <dbReference type="NCBI Taxonomy" id="1071381"/>
    <lineage>
        <taxon>Eukaryota</taxon>
        <taxon>Fungi</taxon>
        <taxon>Dikarya</taxon>
        <taxon>Ascomycota</taxon>
        <taxon>Saccharomycotina</taxon>
        <taxon>Saccharomycetes</taxon>
        <taxon>Saccharomycetales</taxon>
        <taxon>Saccharomycetaceae</taxon>
        <taxon>Tetrapisispora</taxon>
    </lineage>
</organism>
<dbReference type="OrthoDB" id="4070114at2759"/>
<evidence type="ECO:0008006" key="5">
    <source>
        <dbReference type="Google" id="ProtNLM"/>
    </source>
</evidence>
<dbReference type="SUPFAM" id="SSF53774">
    <property type="entry name" value="Glutaminase/Asparaginase"/>
    <property type="match status" value="1"/>
</dbReference>
<dbReference type="PROSITE" id="PS51732">
    <property type="entry name" value="ASN_GLN_ASE_3"/>
    <property type="match status" value="1"/>
</dbReference>
<dbReference type="HOGENOM" id="CLU_046466_0_0_1"/>
<keyword evidence="2" id="KW-0732">Signal</keyword>
<feature type="signal peptide" evidence="2">
    <location>
        <begin position="1"/>
        <end position="18"/>
    </location>
</feature>
<dbReference type="GeneID" id="11535517"/>
<proteinExistence type="predicted"/>
<dbReference type="AlphaFoldDB" id="G8BVB3"/>
<protein>
    <recommendedName>
        <fullName evidence="5">Asparaginase</fullName>
    </recommendedName>
</protein>
<keyword evidence="4" id="KW-1185">Reference proteome</keyword>